<name>A0A160JHK9_9PROT</name>
<dbReference type="InterPro" id="IPR001455">
    <property type="entry name" value="TusA-like"/>
</dbReference>
<evidence type="ECO:0000259" key="1">
    <source>
        <dbReference type="Pfam" id="PF01206"/>
    </source>
</evidence>
<dbReference type="CDD" id="cd00291">
    <property type="entry name" value="SirA_YedF_YeeD"/>
    <property type="match status" value="1"/>
</dbReference>
<dbReference type="Proteomes" id="UP000077405">
    <property type="component" value="Chromosome"/>
</dbReference>
<protein>
    <submittedName>
        <fullName evidence="2">Sulfurtransferase TusA family protein</fullName>
    </submittedName>
</protein>
<gene>
    <name evidence="2" type="ORF">A6A40_11945</name>
</gene>
<dbReference type="AlphaFoldDB" id="A0A160JHK9"/>
<reference evidence="2 3" key="1">
    <citation type="journal article" date="2013" name="Int. J. Syst. Evol. Microbiol.">
        <title>Azospirillum humicireducens sp. nov., a nitrogen-fixing bacterium isolated from a microbial fuel cell.</title>
        <authorList>
            <person name="Zhou S."/>
            <person name="Han L."/>
            <person name="Wang Y."/>
            <person name="Yang G."/>
            <person name="Zhuang L."/>
            <person name="Hu P."/>
        </authorList>
    </citation>
    <scope>NUCLEOTIDE SEQUENCE [LARGE SCALE GENOMIC DNA]</scope>
    <source>
        <strain evidence="2 3">SgZ-5</strain>
    </source>
</reference>
<evidence type="ECO:0000313" key="2">
    <source>
        <dbReference type="EMBL" id="ANC92549.1"/>
    </source>
</evidence>
<keyword evidence="2" id="KW-0808">Transferase</keyword>
<accession>A0A160JHK9</accession>
<dbReference type="STRING" id="1226968.A6A40_11945"/>
<dbReference type="Gene3D" id="3.30.110.40">
    <property type="entry name" value="TusA-like domain"/>
    <property type="match status" value="1"/>
</dbReference>
<dbReference type="OrthoDB" id="9794210at2"/>
<keyword evidence="3" id="KW-1185">Reference proteome</keyword>
<dbReference type="SUPFAM" id="SSF64307">
    <property type="entry name" value="SirA-like"/>
    <property type="match status" value="1"/>
</dbReference>
<organism evidence="2 3">
    <name type="scientific">Azospirillum humicireducens</name>
    <dbReference type="NCBI Taxonomy" id="1226968"/>
    <lineage>
        <taxon>Bacteria</taxon>
        <taxon>Pseudomonadati</taxon>
        <taxon>Pseudomonadota</taxon>
        <taxon>Alphaproteobacteria</taxon>
        <taxon>Rhodospirillales</taxon>
        <taxon>Azospirillaceae</taxon>
        <taxon>Azospirillum</taxon>
    </lineage>
</organism>
<proteinExistence type="predicted"/>
<feature type="domain" description="UPF0033" evidence="1">
    <location>
        <begin position="11"/>
        <end position="83"/>
    </location>
</feature>
<dbReference type="GO" id="GO:0016740">
    <property type="term" value="F:transferase activity"/>
    <property type="evidence" value="ECO:0007669"/>
    <property type="project" value="UniProtKB-KW"/>
</dbReference>
<evidence type="ECO:0000313" key="3">
    <source>
        <dbReference type="Proteomes" id="UP000077405"/>
    </source>
</evidence>
<dbReference type="Pfam" id="PF01206">
    <property type="entry name" value="TusA"/>
    <property type="match status" value="1"/>
</dbReference>
<dbReference type="EMBL" id="CP015285">
    <property type="protein sequence ID" value="ANC92549.1"/>
    <property type="molecule type" value="Genomic_DNA"/>
</dbReference>
<sequence length="84" mass="9512">MTEKSSTDLFLDITSQVCPLTFVKTKLMVERMDAGQTLEVRLNAGEPLENVPRSLMELGHSILSVHPERLDEPEGVHRLILRKN</sequence>
<dbReference type="KEGG" id="ahu:A6A40_11945"/>
<dbReference type="InterPro" id="IPR036868">
    <property type="entry name" value="TusA-like_sf"/>
</dbReference>
<dbReference type="RefSeq" id="WP_014249127.1">
    <property type="nucleotide sequence ID" value="NZ_CP015285.1"/>
</dbReference>